<keyword evidence="5 11" id="KW-0812">Transmembrane</keyword>
<feature type="transmembrane region" description="Helical" evidence="11">
    <location>
        <begin position="154"/>
        <end position="172"/>
    </location>
</feature>
<comment type="function">
    <text evidence="11">Peptidoglycan polymerase that is essential for cell wall elongation.</text>
</comment>
<keyword evidence="10 11" id="KW-0961">Cell wall biogenesis/degradation</keyword>
<reference evidence="12 15" key="2">
    <citation type="submission" date="2023-11" db="EMBL/GenBank/DDBJ databases">
        <title>MicrobeMod: A computational toolkit for identifying prokaryotic methylation and restriction-modification with nanopore sequencing.</title>
        <authorList>
            <person name="Crits-Christoph A."/>
            <person name="Kang S.C."/>
            <person name="Lee H."/>
            <person name="Ostrov N."/>
        </authorList>
    </citation>
    <scope>NUCLEOTIDE SEQUENCE [LARGE SCALE GENOMIC DNA]</scope>
    <source>
        <strain evidence="12 15">ATCC 29145</strain>
    </source>
</reference>
<geneLocation type="plasmid" evidence="13 14">
    <name>p1</name>
</geneLocation>
<keyword evidence="7 11" id="KW-0573">Peptidoglycan synthesis</keyword>
<feature type="transmembrane region" description="Helical" evidence="11">
    <location>
        <begin position="320"/>
        <end position="347"/>
    </location>
</feature>
<dbReference type="GO" id="GO:0005886">
    <property type="term" value="C:plasma membrane"/>
    <property type="evidence" value="ECO:0007669"/>
    <property type="project" value="UniProtKB-SubCell"/>
</dbReference>
<organism evidence="13 14">
    <name type="scientific">Azospirillum brasilense</name>
    <dbReference type="NCBI Taxonomy" id="192"/>
    <lineage>
        <taxon>Bacteria</taxon>
        <taxon>Pseudomonadati</taxon>
        <taxon>Pseudomonadota</taxon>
        <taxon>Alphaproteobacteria</taxon>
        <taxon>Rhodospirillales</taxon>
        <taxon>Azospirillaceae</taxon>
        <taxon>Azospirillum</taxon>
    </lineage>
</organism>
<dbReference type="GO" id="GO:0051301">
    <property type="term" value="P:cell division"/>
    <property type="evidence" value="ECO:0007669"/>
    <property type="project" value="InterPro"/>
</dbReference>
<dbReference type="Proteomes" id="UP001277471">
    <property type="component" value="Unassembled WGS sequence"/>
</dbReference>
<dbReference type="AlphaFoldDB" id="A0A0P0EL84"/>
<dbReference type="GO" id="GO:0008955">
    <property type="term" value="F:peptidoglycan glycosyltransferase activity"/>
    <property type="evidence" value="ECO:0007669"/>
    <property type="project" value="UniProtKB-UniRule"/>
</dbReference>
<evidence type="ECO:0000256" key="2">
    <source>
        <dbReference type="ARBA" id="ARBA00022475"/>
    </source>
</evidence>
<dbReference type="Pfam" id="PF01098">
    <property type="entry name" value="FTSW_RODA_SPOVE"/>
    <property type="match status" value="1"/>
</dbReference>
<dbReference type="InterPro" id="IPR018365">
    <property type="entry name" value="Cell_cycle_FtsW-rel_CS"/>
</dbReference>
<dbReference type="EMBL" id="CP032340">
    <property type="protein sequence ID" value="QCO10391.1"/>
    <property type="molecule type" value="Genomic_DNA"/>
</dbReference>
<dbReference type="GO" id="GO:0032153">
    <property type="term" value="C:cell division site"/>
    <property type="evidence" value="ECO:0007669"/>
    <property type="project" value="TreeGrafter"/>
</dbReference>
<feature type="transmembrane region" description="Helical" evidence="11">
    <location>
        <begin position="88"/>
        <end position="107"/>
    </location>
</feature>
<feature type="transmembrane region" description="Helical" evidence="11">
    <location>
        <begin position="64"/>
        <end position="82"/>
    </location>
</feature>
<proteinExistence type="inferred from homology"/>
<dbReference type="Proteomes" id="UP000298774">
    <property type="component" value="Plasmid p1"/>
</dbReference>
<dbReference type="UniPathway" id="UPA00219"/>
<keyword evidence="3 11" id="KW-0328">Glycosyltransferase</keyword>
<comment type="catalytic activity">
    <reaction evidence="11">
        <text>[GlcNAc-(1-&gt;4)-Mur2Ac(oyl-L-Ala-gamma-D-Glu-L-Lys-D-Ala-D-Ala)](n)-di-trans,octa-cis-undecaprenyl diphosphate + beta-D-GlcNAc-(1-&gt;4)-Mur2Ac(oyl-L-Ala-gamma-D-Glu-L-Lys-D-Ala-D-Ala)-di-trans,octa-cis-undecaprenyl diphosphate = [GlcNAc-(1-&gt;4)-Mur2Ac(oyl-L-Ala-gamma-D-Glu-L-Lys-D-Ala-D-Ala)](n+1)-di-trans,octa-cis-undecaprenyl diphosphate + di-trans,octa-cis-undecaprenyl diphosphate + H(+)</text>
        <dbReference type="Rhea" id="RHEA:23708"/>
        <dbReference type="Rhea" id="RHEA-COMP:9602"/>
        <dbReference type="Rhea" id="RHEA-COMP:9603"/>
        <dbReference type="ChEBI" id="CHEBI:15378"/>
        <dbReference type="ChEBI" id="CHEBI:58405"/>
        <dbReference type="ChEBI" id="CHEBI:60033"/>
        <dbReference type="ChEBI" id="CHEBI:78435"/>
        <dbReference type="EC" id="2.4.99.28"/>
    </reaction>
</comment>
<dbReference type="GO" id="GO:0015648">
    <property type="term" value="F:lipid-linked peptidoglycan transporter activity"/>
    <property type="evidence" value="ECO:0007669"/>
    <property type="project" value="TreeGrafter"/>
</dbReference>
<evidence type="ECO:0000256" key="6">
    <source>
        <dbReference type="ARBA" id="ARBA00022960"/>
    </source>
</evidence>
<dbReference type="EC" id="2.4.99.28" evidence="11"/>
<evidence type="ECO:0000313" key="12">
    <source>
        <dbReference type="EMBL" id="MDX5951624.1"/>
    </source>
</evidence>
<dbReference type="EMBL" id="JAWXYC010000003">
    <property type="protein sequence ID" value="MDX5951624.1"/>
    <property type="molecule type" value="Genomic_DNA"/>
</dbReference>
<comment type="pathway">
    <text evidence="11">Cell wall biogenesis; peptidoglycan biosynthesis.</text>
</comment>
<feature type="transmembrane region" description="Helical" evidence="11">
    <location>
        <begin position="353"/>
        <end position="374"/>
    </location>
</feature>
<evidence type="ECO:0000256" key="7">
    <source>
        <dbReference type="ARBA" id="ARBA00022984"/>
    </source>
</evidence>
<feature type="transmembrane region" description="Helical" evidence="11">
    <location>
        <begin position="28"/>
        <end position="52"/>
    </location>
</feature>
<dbReference type="KEGG" id="abf:AMK58_14660"/>
<keyword evidence="15" id="KW-1185">Reference proteome</keyword>
<evidence type="ECO:0000256" key="4">
    <source>
        <dbReference type="ARBA" id="ARBA00022679"/>
    </source>
</evidence>
<comment type="subcellular location">
    <subcellularLocation>
        <location evidence="11">Cell inner membrane</location>
        <topology evidence="11">Multi-pass membrane protein</topology>
    </subcellularLocation>
    <subcellularLocation>
        <location evidence="1">Membrane</location>
        <topology evidence="1">Multi-pass membrane protein</topology>
    </subcellularLocation>
</comment>
<keyword evidence="9 11" id="KW-0472">Membrane</keyword>
<evidence type="ECO:0000256" key="8">
    <source>
        <dbReference type="ARBA" id="ARBA00022989"/>
    </source>
</evidence>
<gene>
    <name evidence="11 13" type="primary">rodA</name>
    <name evidence="11" type="synonym">mrdB</name>
    <name evidence="13" type="ORF">D3868_14870</name>
    <name evidence="12" type="ORF">SIM66_10520</name>
</gene>
<evidence type="ECO:0000256" key="9">
    <source>
        <dbReference type="ARBA" id="ARBA00023136"/>
    </source>
</evidence>
<dbReference type="InterPro" id="IPR011923">
    <property type="entry name" value="RodA/MrdB"/>
</dbReference>
<evidence type="ECO:0000313" key="13">
    <source>
        <dbReference type="EMBL" id="QCO10391.1"/>
    </source>
</evidence>
<keyword evidence="8 11" id="KW-1133">Transmembrane helix</keyword>
<dbReference type="GO" id="GO:0071555">
    <property type="term" value="P:cell wall organization"/>
    <property type="evidence" value="ECO:0007669"/>
    <property type="project" value="UniProtKB-KW"/>
</dbReference>
<evidence type="ECO:0000256" key="11">
    <source>
        <dbReference type="HAMAP-Rule" id="MF_02079"/>
    </source>
</evidence>
<keyword evidence="2 11" id="KW-1003">Cell membrane</keyword>
<feature type="transmembrane region" description="Helical" evidence="11">
    <location>
        <begin position="178"/>
        <end position="195"/>
    </location>
</feature>
<evidence type="ECO:0000256" key="10">
    <source>
        <dbReference type="ARBA" id="ARBA00023316"/>
    </source>
</evidence>
<feature type="transmembrane region" description="Helical" evidence="11">
    <location>
        <begin position="287"/>
        <end position="308"/>
    </location>
</feature>
<name>A0A0P0EL84_AZOBR</name>
<reference evidence="13 14" key="1">
    <citation type="submission" date="2018-09" db="EMBL/GenBank/DDBJ databases">
        <title>Whole genome based analysis of evolution and adaptive divergence in Indian and Brazilian strains of Azospirillum brasilense.</title>
        <authorList>
            <person name="Singh C."/>
            <person name="Tripathi A.K."/>
        </authorList>
    </citation>
    <scope>NUCLEOTIDE SEQUENCE [LARGE SCALE GENOMIC DNA]</scope>
    <source>
        <strain evidence="13 14">MTCC4038</strain>
        <plasmid evidence="13 14">p1</plasmid>
    </source>
</reference>
<evidence type="ECO:0000256" key="5">
    <source>
        <dbReference type="ARBA" id="ARBA00022692"/>
    </source>
</evidence>
<dbReference type="InterPro" id="IPR001182">
    <property type="entry name" value="FtsW/RodA"/>
</dbReference>
<comment type="similarity">
    <text evidence="11">Belongs to the SEDS family. MrdB/RodA subfamily.</text>
</comment>
<dbReference type="GeneID" id="56452792"/>
<evidence type="ECO:0000256" key="1">
    <source>
        <dbReference type="ARBA" id="ARBA00004141"/>
    </source>
</evidence>
<dbReference type="PROSITE" id="PS00428">
    <property type="entry name" value="FTSW_RODA_SPOVE"/>
    <property type="match status" value="1"/>
</dbReference>
<dbReference type="HAMAP" id="MF_02079">
    <property type="entry name" value="PGT_RodA"/>
    <property type="match status" value="1"/>
</dbReference>
<sequence length="390" mass="42220">MVAVLSNHGSGGLAPQRPELTLGSKFRMINWGLVLLVCIITSVGVALLYSAAGGNWRPWAQPQLVRAVPGLVLMLMIALVDVRHLMKSAYAIFLIVLCLLVAVELMGRIGMGAQRWIDLGFFQLQPSELMKPALTLALARYFHGISLDQIGRPLLLIPPLLLVFVPVALVLMQPNLGTSLLLIMGSGAVFFAAGVRIWKFLVVIGGGLATIPVAWEFLHDYQKQRVYTFLDPETDPLGAGYNILQSKIALGSGGLFGKGFMSGSQSQLMFLPEKHTDFIFVVLAEEFGMVGALILLALYLMLFIYGVVIALSCRSQFARLVAVGMTAQFFLYVMVNVSMVTGLIPVVGIPLPLVSYGGSAMMTLMIGVGLLLSMSVHREVRIPKSGVTEL</sequence>
<dbReference type="GO" id="GO:0008360">
    <property type="term" value="P:regulation of cell shape"/>
    <property type="evidence" value="ECO:0007669"/>
    <property type="project" value="UniProtKB-KW"/>
</dbReference>
<evidence type="ECO:0000313" key="15">
    <source>
        <dbReference type="Proteomes" id="UP001277471"/>
    </source>
</evidence>
<dbReference type="GO" id="GO:0009252">
    <property type="term" value="P:peptidoglycan biosynthetic process"/>
    <property type="evidence" value="ECO:0007669"/>
    <property type="project" value="UniProtKB-UniRule"/>
</dbReference>
<keyword evidence="6 11" id="KW-0133">Cell shape</keyword>
<dbReference type="RefSeq" id="WP_035677238.1">
    <property type="nucleotide sequence ID" value="NZ_CP012915.1"/>
</dbReference>
<evidence type="ECO:0000313" key="14">
    <source>
        <dbReference type="Proteomes" id="UP000298774"/>
    </source>
</evidence>
<keyword evidence="11" id="KW-0997">Cell inner membrane</keyword>
<keyword evidence="4 11" id="KW-0808">Transferase</keyword>
<dbReference type="PANTHER" id="PTHR30474:SF1">
    <property type="entry name" value="PEPTIDOGLYCAN GLYCOSYLTRANSFERASE MRDB"/>
    <property type="match status" value="1"/>
</dbReference>
<feature type="transmembrane region" description="Helical" evidence="11">
    <location>
        <begin position="200"/>
        <end position="218"/>
    </location>
</feature>
<evidence type="ECO:0000256" key="3">
    <source>
        <dbReference type="ARBA" id="ARBA00022676"/>
    </source>
</evidence>
<protein>
    <recommendedName>
        <fullName evidence="11">Peptidoglycan glycosyltransferase MrdB</fullName>
        <shortName evidence="11">PGT</shortName>
        <ecNumber evidence="11">2.4.99.28</ecNumber>
    </recommendedName>
    <alternativeName>
        <fullName evidence="11">Cell elongation protein RodA</fullName>
    </alternativeName>
    <alternativeName>
        <fullName evidence="11">Cell wall polymerase</fullName>
    </alternativeName>
    <alternativeName>
        <fullName evidence="11">Peptidoglycan polymerase</fullName>
        <shortName evidence="11">PG polymerase</shortName>
    </alternativeName>
</protein>
<keyword evidence="13" id="KW-0614">Plasmid</keyword>
<dbReference type="NCBIfam" id="TIGR02210">
    <property type="entry name" value="rodA_shape"/>
    <property type="match status" value="1"/>
</dbReference>
<dbReference type="PANTHER" id="PTHR30474">
    <property type="entry name" value="CELL CYCLE PROTEIN"/>
    <property type="match status" value="1"/>
</dbReference>
<accession>A0A0P0EL84</accession>